<proteinExistence type="predicted"/>
<feature type="region of interest" description="Disordered" evidence="1">
    <location>
        <begin position="109"/>
        <end position="171"/>
    </location>
</feature>
<feature type="region of interest" description="Disordered" evidence="1">
    <location>
        <begin position="37"/>
        <end position="94"/>
    </location>
</feature>
<evidence type="ECO:0000256" key="1">
    <source>
        <dbReference type="SAM" id="MobiDB-lite"/>
    </source>
</evidence>
<name>A0A1I7RHG0_BURXY</name>
<protein>
    <submittedName>
        <fullName evidence="3">Uncharacterized protein</fullName>
    </submittedName>
</protein>
<reference evidence="3" key="1">
    <citation type="submission" date="2016-11" db="UniProtKB">
        <authorList>
            <consortium name="WormBaseParasite"/>
        </authorList>
    </citation>
    <scope>IDENTIFICATION</scope>
</reference>
<dbReference type="WBParaSite" id="BXY_0013700.1">
    <property type="protein sequence ID" value="BXY_0013700.1"/>
    <property type="gene ID" value="BXY_0013700"/>
</dbReference>
<accession>A0A1I7RHG0</accession>
<evidence type="ECO:0000313" key="2">
    <source>
        <dbReference type="Proteomes" id="UP000095284"/>
    </source>
</evidence>
<feature type="region of interest" description="Disordered" evidence="1">
    <location>
        <begin position="1"/>
        <end position="23"/>
    </location>
</feature>
<organism evidence="2 3">
    <name type="scientific">Bursaphelenchus xylophilus</name>
    <name type="common">Pinewood nematode worm</name>
    <name type="synonym">Aphelenchoides xylophilus</name>
    <dbReference type="NCBI Taxonomy" id="6326"/>
    <lineage>
        <taxon>Eukaryota</taxon>
        <taxon>Metazoa</taxon>
        <taxon>Ecdysozoa</taxon>
        <taxon>Nematoda</taxon>
        <taxon>Chromadorea</taxon>
        <taxon>Rhabditida</taxon>
        <taxon>Tylenchina</taxon>
        <taxon>Tylenchomorpha</taxon>
        <taxon>Aphelenchoidea</taxon>
        <taxon>Aphelenchoididae</taxon>
        <taxon>Bursaphelenchus</taxon>
    </lineage>
</organism>
<feature type="compositionally biased region" description="Basic and acidic residues" evidence="1">
    <location>
        <begin position="39"/>
        <end position="51"/>
    </location>
</feature>
<evidence type="ECO:0000313" key="3">
    <source>
        <dbReference type="WBParaSite" id="BXY_0013700.1"/>
    </source>
</evidence>
<sequence length="171" mass="19395">MMIQPPTWWWGEDSETGNKPGEANRLVWPTLMNRWPRRGSRESVEKERETPDSGAFVVLWKSLDSPGEEEKRRGETKRRRESTTRNYSSVGDKTIHPIQHSIQSFIHSISGPLDVPSPHSLPSRRLKQPPPTLIPSPLPLISNSRPTQPTAVQSIDTRAKHQAPDLSLIEI</sequence>
<feature type="compositionally biased region" description="Pro residues" evidence="1">
    <location>
        <begin position="128"/>
        <end position="138"/>
    </location>
</feature>
<dbReference type="Proteomes" id="UP000095284">
    <property type="component" value="Unplaced"/>
</dbReference>
<dbReference type="AlphaFoldDB" id="A0A1I7RHG0"/>
<feature type="compositionally biased region" description="Polar residues" evidence="1">
    <location>
        <begin position="147"/>
        <end position="156"/>
    </location>
</feature>